<evidence type="ECO:0000256" key="8">
    <source>
        <dbReference type="ARBA" id="ARBA00022837"/>
    </source>
</evidence>
<feature type="transmembrane region" description="Helical" evidence="17">
    <location>
        <begin position="83"/>
        <end position="106"/>
    </location>
</feature>
<keyword evidence="13 17" id="KW-0406">Ion transport</keyword>
<dbReference type="InterPro" id="IPR006408">
    <property type="entry name" value="P-type_ATPase_IIB"/>
</dbReference>
<feature type="domain" description="Cation-transporting P-type ATPase N-terminal" evidence="18">
    <location>
        <begin position="31"/>
        <end position="108"/>
    </location>
</feature>
<evidence type="ECO:0000256" key="15">
    <source>
        <dbReference type="ARBA" id="ARBA00038148"/>
    </source>
</evidence>
<dbReference type="InterPro" id="IPR044492">
    <property type="entry name" value="P_typ_ATPase_HD_dom"/>
</dbReference>
<feature type="transmembrane region" description="Helical" evidence="17">
    <location>
        <begin position="981"/>
        <end position="1001"/>
    </location>
</feature>
<keyword evidence="3" id="KW-0926">Vacuole</keyword>
<dbReference type="InterPro" id="IPR036412">
    <property type="entry name" value="HAD-like_sf"/>
</dbReference>
<reference evidence="19 20" key="2">
    <citation type="submission" date="2016-08" db="EMBL/GenBank/DDBJ databases">
        <title>Pervasive Adenine N6-methylation of Active Genes in Fungi.</title>
        <authorList>
            <consortium name="DOE Joint Genome Institute"/>
            <person name="Mondo S.J."/>
            <person name="Dannebaum R.O."/>
            <person name="Kuo R.C."/>
            <person name="Labutti K."/>
            <person name="Haridas S."/>
            <person name="Kuo A."/>
            <person name="Salamov A."/>
            <person name="Ahrendt S.R."/>
            <person name="Lipzen A."/>
            <person name="Sullivan W."/>
            <person name="Andreopoulos W.B."/>
            <person name="Clum A."/>
            <person name="Lindquist E."/>
            <person name="Daum C."/>
            <person name="Ramamoorthy G.K."/>
            <person name="Gryganskyi A."/>
            <person name="Culley D."/>
            <person name="Magnuson J.K."/>
            <person name="James T.Y."/>
            <person name="O'Malley M.A."/>
            <person name="Stajich J.E."/>
            <person name="Spatafora J.W."/>
            <person name="Visel A."/>
            <person name="Grigoriev I.V."/>
        </authorList>
    </citation>
    <scope>NUCLEOTIDE SEQUENCE [LARGE SCALE GENOMIC DNA]</scope>
    <source>
        <strain evidence="19 20">S4</strain>
    </source>
</reference>
<keyword evidence="7 17" id="KW-0547">Nucleotide-binding</keyword>
<dbReference type="PANTHER" id="PTHR24093:SF369">
    <property type="entry name" value="CALCIUM-TRANSPORTING ATPASE"/>
    <property type="match status" value="1"/>
</dbReference>
<dbReference type="Gene3D" id="3.40.50.1000">
    <property type="entry name" value="HAD superfamily/HAD-like"/>
    <property type="match status" value="1"/>
</dbReference>
<comment type="function">
    <text evidence="17">Catalyzes the hydrolysis of ATP coupled with the transport of calcium.</text>
</comment>
<dbReference type="Proteomes" id="UP000193944">
    <property type="component" value="Unassembled WGS sequence"/>
</dbReference>
<dbReference type="InterPro" id="IPR059000">
    <property type="entry name" value="ATPase_P-type_domA"/>
</dbReference>
<evidence type="ECO:0000256" key="2">
    <source>
        <dbReference type="ARBA" id="ARBA00022448"/>
    </source>
</evidence>
<dbReference type="InterPro" id="IPR023214">
    <property type="entry name" value="HAD_sf"/>
</dbReference>
<dbReference type="GO" id="GO:0005388">
    <property type="term" value="F:P-type calcium transporter activity"/>
    <property type="evidence" value="ECO:0007669"/>
    <property type="project" value="UniProtKB-EC"/>
</dbReference>
<keyword evidence="9 17" id="KW-0067">ATP-binding</keyword>
<comment type="subcellular location">
    <subcellularLocation>
        <location evidence="17">Membrane</location>
        <topology evidence="17">Multi-pass membrane protein</topology>
    </subcellularLocation>
    <subcellularLocation>
        <location evidence="1">Vacuole membrane</location>
        <topology evidence="1">Multi-pass membrane protein</topology>
    </subcellularLocation>
</comment>
<evidence type="ECO:0000313" key="20">
    <source>
        <dbReference type="Proteomes" id="UP000193944"/>
    </source>
</evidence>
<dbReference type="GO" id="GO:0016887">
    <property type="term" value="F:ATP hydrolysis activity"/>
    <property type="evidence" value="ECO:0007669"/>
    <property type="project" value="InterPro"/>
</dbReference>
<evidence type="ECO:0000256" key="9">
    <source>
        <dbReference type="ARBA" id="ARBA00022840"/>
    </source>
</evidence>
<dbReference type="SFLD" id="SFLDF00027">
    <property type="entry name" value="p-type_atpase"/>
    <property type="match status" value="1"/>
</dbReference>
<dbReference type="SFLD" id="SFLDS00003">
    <property type="entry name" value="Haloacid_Dehalogenase"/>
    <property type="match status" value="1"/>
</dbReference>
<dbReference type="GO" id="GO:0006874">
    <property type="term" value="P:intracellular calcium ion homeostasis"/>
    <property type="evidence" value="ECO:0007669"/>
    <property type="project" value="TreeGrafter"/>
</dbReference>
<keyword evidence="20" id="KW-1185">Reference proteome</keyword>
<dbReference type="EC" id="7.2.2.10" evidence="17"/>
<evidence type="ECO:0000259" key="18">
    <source>
        <dbReference type="SMART" id="SM00831"/>
    </source>
</evidence>
<dbReference type="InterPro" id="IPR004014">
    <property type="entry name" value="ATPase_P-typ_cation-transptr_N"/>
</dbReference>
<dbReference type="Pfam" id="PF00690">
    <property type="entry name" value="Cation_ATPase_N"/>
    <property type="match status" value="1"/>
</dbReference>
<sequence>MEDNTTENPFKFTAQQLSELVDPKNPELLQKYGGLEGIANALKVDVKTGLPISKEGENPFADREAVFGRNVLPETKSKSLLELMWIALHDKIMIILSIAAIVSLSIGLYEDFGPGSENNDEPKVHWIEGVAILISVFIVITAGSVNDYQKEKQFRALNAKKDDRKVKALRGGESVMISVFDVQVGDVLLLEPGDMLCADGIFIQGHNLKCDESAATGESDTIEKAHDKDQFILSGSKVTEGVGSFLVTAVGTNSFHGKTMMSLRTEDEDTPLQVKLNALAEKIAVIGTAAAVLMFIILIIKYIYKLCTTNNPDDKKFPVVLGEVVKIFISAITVVVVAVPEGLPLAVTLALAFATTRMLKDNNLVRVLNACETMGGATTVCSDKTGTLTQNKMTVVKGVAGRYFGFEGPEQIARLADDLRNIKGKTDPSNKEIKDGAELLDVLVEGISINSTAFEGETDDGKVDFIGSKSETALLGMTKAMGIDYRSYRDNKCYQTVQVYPFSSAKKSMATLIKVDRSAKGTGTGSFYRIHVKGASEIVLRYSTKALLLPEGGFKFQGKTKAPELPTIVPLTKALAEDYNNNIIERFANESLRTFSLAYLVDELPEIPNLTDDEILSHNAALTEIGNKNLTFMSLVGIEDPVRPGVPEAVATCRNAGVVVRMVTGDNINTARAIATKCGIYTQGGIAMEGPKFRTLTEEEMDEILPRLQVLARSSPTDKQILVGRLKYLGETVAVTGDGTNDGPALKMADVGFSMGIAGTEVAKEASSIILMDDNFSSIVKALLWGRSVNDSVKKFLQFQLTVNITAVIVTFISAIFDGENGSALTAVQLLWVNLIMDTLAALALATEKPTQDMLLRPPENKRSPLITHTMWKMIISEALFQVIINFALLFAGPYIFEHCDIVKKNFDDQKLRLKTMVFNTFVFLQIFNEVNCRRIDNRLNIFAGIHRNAYFICIFLFICIAQFLIVTFGGNAFKTVPLTVGQWAICILLGAVSIPLGMFIRMIPDSVFSACLPKAPAAAEPVDFTQPLPDFLQPTPVRTNTSFSMSSSIRRKGIAQRNWDIALGGTLFGALHGGRSQRAMNSSSNLRVQTSATGDLNGRVASFAANRAMTAPAPAVFNAKQAWKVAMVGVERQRRENNEV</sequence>
<evidence type="ECO:0000256" key="4">
    <source>
        <dbReference type="ARBA" id="ARBA00022568"/>
    </source>
</evidence>
<dbReference type="GO" id="GO:0046872">
    <property type="term" value="F:metal ion binding"/>
    <property type="evidence" value="ECO:0007669"/>
    <property type="project" value="UniProtKB-KW"/>
</dbReference>
<dbReference type="GO" id="GO:0005886">
    <property type="term" value="C:plasma membrane"/>
    <property type="evidence" value="ECO:0007669"/>
    <property type="project" value="TreeGrafter"/>
</dbReference>
<feature type="transmembrane region" description="Helical" evidence="17">
    <location>
        <begin position="324"/>
        <end position="354"/>
    </location>
</feature>
<keyword evidence="6" id="KW-0479">Metal-binding</keyword>
<dbReference type="SUPFAM" id="SSF81665">
    <property type="entry name" value="Calcium ATPase, transmembrane domain M"/>
    <property type="match status" value="1"/>
</dbReference>
<feature type="transmembrane region" description="Helical" evidence="17">
    <location>
        <begin position="879"/>
        <end position="897"/>
    </location>
</feature>
<dbReference type="InterPro" id="IPR023299">
    <property type="entry name" value="ATPase_P-typ_cyto_dom_N"/>
</dbReference>
<keyword evidence="4 17" id="KW-0109">Calcium transport</keyword>
<evidence type="ECO:0000256" key="7">
    <source>
        <dbReference type="ARBA" id="ARBA00022741"/>
    </source>
</evidence>
<evidence type="ECO:0000256" key="6">
    <source>
        <dbReference type="ARBA" id="ARBA00022723"/>
    </source>
</evidence>
<dbReference type="InterPro" id="IPR023298">
    <property type="entry name" value="ATPase_P-typ_TM_dom_sf"/>
</dbReference>
<feature type="transmembrane region" description="Helical" evidence="17">
    <location>
        <begin position="796"/>
        <end position="817"/>
    </location>
</feature>
<dbReference type="Gene3D" id="3.40.1110.10">
    <property type="entry name" value="Calcium-transporting ATPase, cytoplasmic domain N"/>
    <property type="match status" value="1"/>
</dbReference>
<dbReference type="FunFam" id="1.20.1110.10:FF:000039">
    <property type="entry name" value="Calcium-transporting ATPase"/>
    <property type="match status" value="1"/>
</dbReference>
<evidence type="ECO:0000256" key="12">
    <source>
        <dbReference type="ARBA" id="ARBA00022989"/>
    </source>
</evidence>
<dbReference type="InterPro" id="IPR006068">
    <property type="entry name" value="ATPase_P-typ_cation-transptr_C"/>
</dbReference>
<keyword evidence="5 17" id="KW-0812">Transmembrane</keyword>
<evidence type="ECO:0000313" key="19">
    <source>
        <dbReference type="EMBL" id="ORX83171.1"/>
    </source>
</evidence>
<proteinExistence type="inferred from homology"/>
<dbReference type="InterPro" id="IPR008250">
    <property type="entry name" value="ATPase_P-typ_transduc_dom_A_sf"/>
</dbReference>
<evidence type="ECO:0000256" key="17">
    <source>
        <dbReference type="RuleBase" id="RU361146"/>
    </source>
</evidence>
<comment type="catalytic activity">
    <reaction evidence="16 17">
        <text>Ca(2+)(in) + ATP + H2O = Ca(2+)(out) + ADP + phosphate + H(+)</text>
        <dbReference type="Rhea" id="RHEA:18105"/>
        <dbReference type="ChEBI" id="CHEBI:15377"/>
        <dbReference type="ChEBI" id="CHEBI:15378"/>
        <dbReference type="ChEBI" id="CHEBI:29108"/>
        <dbReference type="ChEBI" id="CHEBI:30616"/>
        <dbReference type="ChEBI" id="CHEBI:43474"/>
        <dbReference type="ChEBI" id="CHEBI:456216"/>
        <dbReference type="EC" id="7.2.2.10"/>
    </reaction>
</comment>
<dbReference type="NCBIfam" id="TIGR01494">
    <property type="entry name" value="ATPase_P-type"/>
    <property type="match status" value="2"/>
</dbReference>
<feature type="transmembrane region" description="Helical" evidence="17">
    <location>
        <begin position="950"/>
        <end position="969"/>
    </location>
</feature>
<dbReference type="SUPFAM" id="SSF81660">
    <property type="entry name" value="Metal cation-transporting ATPase, ATP-binding domain N"/>
    <property type="match status" value="1"/>
</dbReference>
<dbReference type="CDD" id="cd02081">
    <property type="entry name" value="P-type_ATPase_Ca_PMCA-like"/>
    <property type="match status" value="1"/>
</dbReference>
<accession>A0A1Y1XBK8</accession>
<evidence type="ECO:0000256" key="3">
    <source>
        <dbReference type="ARBA" id="ARBA00022554"/>
    </source>
</evidence>
<comment type="similarity">
    <text evidence="15 17">Belongs to the cation transport ATPase (P-type) (TC 3.A.3) family.</text>
</comment>
<dbReference type="NCBIfam" id="TIGR01517">
    <property type="entry name" value="ATPase-IIB_Ca"/>
    <property type="match status" value="1"/>
</dbReference>
<dbReference type="Pfam" id="PF13246">
    <property type="entry name" value="Cation_ATPase"/>
    <property type="match status" value="1"/>
</dbReference>
<dbReference type="SUPFAM" id="SSF81653">
    <property type="entry name" value="Calcium ATPase, transduction domain A"/>
    <property type="match status" value="1"/>
</dbReference>
<dbReference type="InterPro" id="IPR001757">
    <property type="entry name" value="P_typ_ATPase"/>
</dbReference>
<evidence type="ECO:0000256" key="5">
    <source>
        <dbReference type="ARBA" id="ARBA00022692"/>
    </source>
</evidence>
<dbReference type="STRING" id="1754192.A0A1Y1XBK8"/>
<dbReference type="Pfam" id="PF08282">
    <property type="entry name" value="Hydrolase_3"/>
    <property type="match status" value="1"/>
</dbReference>
<dbReference type="SUPFAM" id="SSF56784">
    <property type="entry name" value="HAD-like"/>
    <property type="match status" value="1"/>
</dbReference>
<dbReference type="Gene3D" id="1.20.1110.10">
    <property type="entry name" value="Calcium-transporting ATPase, transmembrane domain"/>
    <property type="match status" value="1"/>
</dbReference>
<organism evidence="19 20">
    <name type="scientific">Anaeromyces robustus</name>
    <dbReference type="NCBI Taxonomy" id="1754192"/>
    <lineage>
        <taxon>Eukaryota</taxon>
        <taxon>Fungi</taxon>
        <taxon>Fungi incertae sedis</taxon>
        <taxon>Chytridiomycota</taxon>
        <taxon>Chytridiomycota incertae sedis</taxon>
        <taxon>Neocallimastigomycetes</taxon>
        <taxon>Neocallimastigales</taxon>
        <taxon>Neocallimastigaceae</taxon>
        <taxon>Anaeromyces</taxon>
    </lineage>
</organism>
<evidence type="ECO:0000256" key="11">
    <source>
        <dbReference type="ARBA" id="ARBA00022967"/>
    </source>
</evidence>
<dbReference type="InterPro" id="IPR018303">
    <property type="entry name" value="ATPase_P-typ_P_site"/>
</dbReference>
<dbReference type="GO" id="GO:0005524">
    <property type="term" value="F:ATP binding"/>
    <property type="evidence" value="ECO:0007669"/>
    <property type="project" value="UniProtKB-KW"/>
</dbReference>
<dbReference type="GO" id="GO:0005774">
    <property type="term" value="C:vacuolar membrane"/>
    <property type="evidence" value="ECO:0007669"/>
    <property type="project" value="UniProtKB-SubCell"/>
</dbReference>
<dbReference type="Pfam" id="PF00122">
    <property type="entry name" value="E1-E2_ATPase"/>
    <property type="match status" value="1"/>
</dbReference>
<keyword evidence="8 17" id="KW-0106">Calcium</keyword>
<feature type="transmembrane region" description="Helical" evidence="17">
    <location>
        <begin position="283"/>
        <end position="304"/>
    </location>
</feature>
<dbReference type="Pfam" id="PF00689">
    <property type="entry name" value="Cation_ATPase_C"/>
    <property type="match status" value="1"/>
</dbReference>
<dbReference type="FunFam" id="3.40.50.1000:FF:000018">
    <property type="entry name" value="Calcium-transporting ATPase"/>
    <property type="match status" value="1"/>
</dbReference>
<dbReference type="PROSITE" id="PS00154">
    <property type="entry name" value="ATPASE_E1_E2"/>
    <property type="match status" value="1"/>
</dbReference>
<dbReference type="AlphaFoldDB" id="A0A1Y1XBK8"/>
<evidence type="ECO:0000256" key="10">
    <source>
        <dbReference type="ARBA" id="ARBA00022842"/>
    </source>
</evidence>
<dbReference type="PANTHER" id="PTHR24093">
    <property type="entry name" value="CATION TRANSPORTING ATPASE"/>
    <property type="match status" value="1"/>
</dbReference>
<dbReference type="Gene3D" id="2.70.150.10">
    <property type="entry name" value="Calcium-transporting ATPase, cytoplasmic transduction domain A"/>
    <property type="match status" value="1"/>
</dbReference>
<feature type="transmembrane region" description="Helical" evidence="17">
    <location>
        <begin position="126"/>
        <end position="145"/>
    </location>
</feature>
<evidence type="ECO:0000256" key="16">
    <source>
        <dbReference type="ARBA" id="ARBA00048694"/>
    </source>
</evidence>
<keyword evidence="14 17" id="KW-0472">Membrane</keyword>
<dbReference type="OrthoDB" id="3352408at2759"/>
<keyword evidence="2 17" id="KW-0813">Transport</keyword>
<dbReference type="SFLD" id="SFLDG00002">
    <property type="entry name" value="C1.7:_P-type_atpase_like"/>
    <property type="match status" value="1"/>
</dbReference>
<dbReference type="EMBL" id="MCFG01000078">
    <property type="protein sequence ID" value="ORX83171.1"/>
    <property type="molecule type" value="Genomic_DNA"/>
</dbReference>
<dbReference type="FunFam" id="2.70.150.10:FF:000028">
    <property type="entry name" value="Calcium-transporting ATPase"/>
    <property type="match status" value="1"/>
</dbReference>
<gene>
    <name evidence="19" type="ORF">BCR32DRAFT_202085</name>
</gene>
<evidence type="ECO:0000256" key="13">
    <source>
        <dbReference type="ARBA" id="ARBA00023065"/>
    </source>
</evidence>
<evidence type="ECO:0000256" key="1">
    <source>
        <dbReference type="ARBA" id="ARBA00004128"/>
    </source>
</evidence>
<dbReference type="SMART" id="SM00831">
    <property type="entry name" value="Cation_ATPase_N"/>
    <property type="match status" value="1"/>
</dbReference>
<keyword evidence="11" id="KW-1278">Translocase</keyword>
<name>A0A1Y1XBK8_9FUNG</name>
<keyword evidence="10" id="KW-0460">Magnesium</keyword>
<feature type="transmembrane region" description="Helical" evidence="17">
    <location>
        <begin position="829"/>
        <end position="847"/>
    </location>
</feature>
<protein>
    <recommendedName>
        <fullName evidence="17">Calcium-transporting ATPase</fullName>
        <ecNumber evidence="17">7.2.2.10</ecNumber>
    </recommendedName>
</protein>
<evidence type="ECO:0000256" key="14">
    <source>
        <dbReference type="ARBA" id="ARBA00023136"/>
    </source>
</evidence>
<reference evidence="19 20" key="1">
    <citation type="submission" date="2016-08" db="EMBL/GenBank/DDBJ databases">
        <title>A Parts List for Fungal Cellulosomes Revealed by Comparative Genomics.</title>
        <authorList>
            <consortium name="DOE Joint Genome Institute"/>
            <person name="Haitjema C.H."/>
            <person name="Gilmore S.P."/>
            <person name="Henske J.K."/>
            <person name="Solomon K.V."/>
            <person name="De Groot R."/>
            <person name="Kuo A."/>
            <person name="Mondo S.J."/>
            <person name="Salamov A.A."/>
            <person name="Labutti K."/>
            <person name="Zhao Z."/>
            <person name="Chiniquy J."/>
            <person name="Barry K."/>
            <person name="Brewer H.M."/>
            <person name="Purvine S.O."/>
            <person name="Wright A.T."/>
            <person name="Boxma B."/>
            <person name="Van Alen T."/>
            <person name="Hackstein J.H."/>
            <person name="Baker S.E."/>
            <person name="Grigoriev I.V."/>
            <person name="O'Malley M.A."/>
        </authorList>
    </citation>
    <scope>NUCLEOTIDE SEQUENCE [LARGE SCALE GENOMIC DNA]</scope>
    <source>
        <strain evidence="19 20">S4</strain>
    </source>
</reference>
<feature type="transmembrane region" description="Helical" evidence="17">
    <location>
        <begin position="912"/>
        <end position="929"/>
    </location>
</feature>
<dbReference type="PRINTS" id="PR00119">
    <property type="entry name" value="CATATPASE"/>
</dbReference>
<comment type="caution">
    <text evidence="19">The sequence shown here is derived from an EMBL/GenBank/DDBJ whole genome shotgun (WGS) entry which is preliminary data.</text>
</comment>
<keyword evidence="12 17" id="KW-1133">Transmembrane helix</keyword>